<evidence type="ECO:0000313" key="2">
    <source>
        <dbReference type="EMBL" id="KAL3421204.1"/>
    </source>
</evidence>
<dbReference type="EMBL" id="JBFCZG010000006">
    <property type="protein sequence ID" value="KAL3421204.1"/>
    <property type="molecule type" value="Genomic_DNA"/>
</dbReference>
<sequence length="387" mass="43304">MAIGQKRKRQKFCEDSPTPSTAKSASSNSSLSPRIGSTDTANLDPKKSRPEKKGKTAILSKPDGKGKSEKGATNIITPKSAEDDTGIEETARKAGRPATNKAHVRKAQSHSQAARYAQKKRSRFCRRVAAFMVTPDPALSSDPASSVLHHRPGTCRPAWYRQNKLPEPETNGTKWQKLPSEILEMIFTQDVLLRTKGKTPNLLIALRPNERLYKIALPIYLRVNMFNTSIKMKNTILPPLKTRIEIRRLKIYVSAGVLIAPREFSPTTFPNLERLVLTSSSCPALLTLLHAFLHTAPFPNLKSLTIEILIDKPSHTSQVPSNLLTYTSTEQRLLQDRVLNKINKRLGDPTRFAKQCSSSRRQVWTWIAKDLDKGFELVPDNGGHIKF</sequence>
<evidence type="ECO:0000256" key="1">
    <source>
        <dbReference type="SAM" id="MobiDB-lite"/>
    </source>
</evidence>
<gene>
    <name evidence="2" type="ORF">PVAG01_07649</name>
</gene>
<reference evidence="2 3" key="1">
    <citation type="submission" date="2024-06" db="EMBL/GenBank/DDBJ databases">
        <title>Complete genome of Phlyctema vagabunda strain 19-DSS-EL-015.</title>
        <authorList>
            <person name="Fiorenzani C."/>
        </authorList>
    </citation>
    <scope>NUCLEOTIDE SEQUENCE [LARGE SCALE GENOMIC DNA]</scope>
    <source>
        <strain evidence="2 3">19-DSS-EL-015</strain>
    </source>
</reference>
<feature type="region of interest" description="Disordered" evidence="1">
    <location>
        <begin position="1"/>
        <end position="119"/>
    </location>
</feature>
<feature type="compositionally biased region" description="Basic and acidic residues" evidence="1">
    <location>
        <begin position="44"/>
        <end position="54"/>
    </location>
</feature>
<comment type="caution">
    <text evidence="2">The sequence shown here is derived from an EMBL/GenBank/DDBJ whole genome shotgun (WGS) entry which is preliminary data.</text>
</comment>
<protein>
    <submittedName>
        <fullName evidence="2">Uncharacterized protein</fullName>
    </submittedName>
</protein>
<organism evidence="2 3">
    <name type="scientific">Phlyctema vagabunda</name>
    <dbReference type="NCBI Taxonomy" id="108571"/>
    <lineage>
        <taxon>Eukaryota</taxon>
        <taxon>Fungi</taxon>
        <taxon>Dikarya</taxon>
        <taxon>Ascomycota</taxon>
        <taxon>Pezizomycotina</taxon>
        <taxon>Leotiomycetes</taxon>
        <taxon>Helotiales</taxon>
        <taxon>Dermateaceae</taxon>
        <taxon>Phlyctema</taxon>
    </lineage>
</organism>
<feature type="compositionally biased region" description="Low complexity" evidence="1">
    <location>
        <begin position="16"/>
        <end position="33"/>
    </location>
</feature>
<proteinExistence type="predicted"/>
<feature type="compositionally biased region" description="Basic residues" evidence="1">
    <location>
        <begin position="1"/>
        <end position="10"/>
    </location>
</feature>
<evidence type="ECO:0000313" key="3">
    <source>
        <dbReference type="Proteomes" id="UP001629113"/>
    </source>
</evidence>
<dbReference type="Proteomes" id="UP001629113">
    <property type="component" value="Unassembled WGS sequence"/>
</dbReference>
<accession>A0ABR4PD16</accession>
<keyword evidence="3" id="KW-1185">Reference proteome</keyword>
<name>A0ABR4PD16_9HELO</name>